<dbReference type="Proteomes" id="UP000727407">
    <property type="component" value="Unassembled WGS sequence"/>
</dbReference>
<accession>A0A8J4TAF6</accession>
<evidence type="ECO:0000313" key="2">
    <source>
        <dbReference type="EMBL" id="KAF5892856.1"/>
    </source>
</evidence>
<feature type="region of interest" description="Disordered" evidence="1">
    <location>
        <begin position="1"/>
        <end position="43"/>
    </location>
</feature>
<dbReference type="EMBL" id="QNUK01000471">
    <property type="protein sequence ID" value="KAF5892856.1"/>
    <property type="molecule type" value="Genomic_DNA"/>
</dbReference>
<proteinExistence type="predicted"/>
<comment type="caution">
    <text evidence="2">The sequence shown here is derived from an EMBL/GenBank/DDBJ whole genome shotgun (WGS) entry which is preliminary data.</text>
</comment>
<reference evidence="2" key="1">
    <citation type="submission" date="2020-07" db="EMBL/GenBank/DDBJ databases">
        <title>Clarias magur genome sequencing, assembly and annotation.</title>
        <authorList>
            <person name="Kushwaha B."/>
            <person name="Kumar R."/>
            <person name="Das P."/>
            <person name="Joshi C.G."/>
            <person name="Kumar D."/>
            <person name="Nagpure N.S."/>
            <person name="Pandey M."/>
            <person name="Agarwal S."/>
            <person name="Srivastava S."/>
            <person name="Singh M."/>
            <person name="Sahoo L."/>
            <person name="Jayasankar P."/>
            <person name="Meher P.K."/>
            <person name="Koringa P.G."/>
            <person name="Iquebal M.A."/>
            <person name="Das S.P."/>
            <person name="Bit A."/>
            <person name="Patnaik S."/>
            <person name="Patel N."/>
            <person name="Shah T.M."/>
            <person name="Hinsu A."/>
            <person name="Jena J.K."/>
        </authorList>
    </citation>
    <scope>NUCLEOTIDE SEQUENCE</scope>
    <source>
        <strain evidence="2">CIFAMagur01</strain>
        <tissue evidence="2">Testis</tissue>
    </source>
</reference>
<gene>
    <name evidence="2" type="ORF">DAT39_017441</name>
</gene>
<dbReference type="AlphaFoldDB" id="A0A8J4TAF6"/>
<name>A0A8J4TAF6_CLAMG</name>
<evidence type="ECO:0000256" key="1">
    <source>
        <dbReference type="SAM" id="MobiDB-lite"/>
    </source>
</evidence>
<organism evidence="2 3">
    <name type="scientific">Clarias magur</name>
    <name type="common">Asian catfish</name>
    <name type="synonym">Macropteronotus magur</name>
    <dbReference type="NCBI Taxonomy" id="1594786"/>
    <lineage>
        <taxon>Eukaryota</taxon>
        <taxon>Metazoa</taxon>
        <taxon>Chordata</taxon>
        <taxon>Craniata</taxon>
        <taxon>Vertebrata</taxon>
        <taxon>Euteleostomi</taxon>
        <taxon>Actinopterygii</taxon>
        <taxon>Neopterygii</taxon>
        <taxon>Teleostei</taxon>
        <taxon>Ostariophysi</taxon>
        <taxon>Siluriformes</taxon>
        <taxon>Clariidae</taxon>
        <taxon>Clarias</taxon>
    </lineage>
</organism>
<evidence type="ECO:0000313" key="3">
    <source>
        <dbReference type="Proteomes" id="UP000727407"/>
    </source>
</evidence>
<protein>
    <submittedName>
        <fullName evidence="2">Uncharacterized protein</fullName>
    </submittedName>
</protein>
<sequence>MRKRSAGPRPRFQGGKLTGANGFNYSDSARVGGREEDKSSASALRLPQECGVVLAVLSQTLRTPQHVSLCITVIGTLWSRSVFSTC</sequence>
<keyword evidence="3" id="KW-1185">Reference proteome</keyword>